<dbReference type="AlphaFoldDB" id="B8I5Y1"/>
<accession>B8I5Y1</accession>
<dbReference type="HOGENOM" id="CLU_126376_0_0_9"/>
<dbReference type="STRING" id="394503.Ccel_0414"/>
<dbReference type="PANTHER" id="PTHR43864:SF1">
    <property type="entry name" value="XANTHINE PHOSPHORIBOSYLTRANSFERASE"/>
    <property type="match status" value="1"/>
</dbReference>
<evidence type="ECO:0000256" key="2">
    <source>
        <dbReference type="ARBA" id="ARBA00022726"/>
    </source>
</evidence>
<dbReference type="EMBL" id="CP001348">
    <property type="protein sequence ID" value="ACL74798.1"/>
    <property type="molecule type" value="Genomic_DNA"/>
</dbReference>
<keyword evidence="4" id="KW-0328">Glycosyltransferase</keyword>
<reference evidence="4 5" key="1">
    <citation type="submission" date="2009-01" db="EMBL/GenBank/DDBJ databases">
        <title>Complete sequence of Clostridium cellulolyticum H10.</title>
        <authorList>
            <consortium name="US DOE Joint Genome Institute"/>
            <person name="Lucas S."/>
            <person name="Copeland A."/>
            <person name="Lapidus A."/>
            <person name="Glavina del Rio T."/>
            <person name="Dalin E."/>
            <person name="Tice H."/>
            <person name="Bruce D."/>
            <person name="Goodwin L."/>
            <person name="Pitluck S."/>
            <person name="Chertkov O."/>
            <person name="Saunders E."/>
            <person name="Brettin T."/>
            <person name="Detter J.C."/>
            <person name="Han C."/>
            <person name="Larimer F."/>
            <person name="Land M."/>
            <person name="Hauser L."/>
            <person name="Kyrpides N."/>
            <person name="Ivanova N."/>
            <person name="Zhou J."/>
            <person name="Richardson P."/>
        </authorList>
    </citation>
    <scope>NUCLEOTIDE SEQUENCE [LARGE SCALE GENOMIC DNA]</scope>
    <source>
        <strain evidence="5">ATCC 35319 / DSM 5812 / JCM 6584 / H10</strain>
    </source>
</reference>
<dbReference type="eggNOG" id="COG0503">
    <property type="taxonomic scope" value="Bacteria"/>
</dbReference>
<protein>
    <submittedName>
        <fullName evidence="4">Phosphoribosyltransferase</fullName>
    </submittedName>
</protein>
<organism evidence="4 5">
    <name type="scientific">Ruminiclostridium cellulolyticum (strain ATCC 35319 / DSM 5812 / JCM 6584 / H10)</name>
    <name type="common">Clostridium cellulolyticum</name>
    <dbReference type="NCBI Taxonomy" id="394503"/>
    <lineage>
        <taxon>Bacteria</taxon>
        <taxon>Bacillati</taxon>
        <taxon>Bacillota</taxon>
        <taxon>Clostridia</taxon>
        <taxon>Eubacteriales</taxon>
        <taxon>Oscillospiraceae</taxon>
        <taxon>Ruminiclostridium</taxon>
    </lineage>
</organism>
<dbReference type="InterPro" id="IPR050118">
    <property type="entry name" value="Pur/Pyrimidine_PRTase"/>
</dbReference>
<keyword evidence="2" id="KW-0660">Purine salvage</keyword>
<dbReference type="RefSeq" id="WP_012634860.1">
    <property type="nucleotide sequence ID" value="NC_011898.1"/>
</dbReference>
<dbReference type="PANTHER" id="PTHR43864">
    <property type="entry name" value="HYPOXANTHINE/GUANINE PHOSPHORIBOSYLTRANSFERASE"/>
    <property type="match status" value="1"/>
</dbReference>
<dbReference type="KEGG" id="cce:Ccel_0414"/>
<evidence type="ECO:0000313" key="4">
    <source>
        <dbReference type="EMBL" id="ACL74798.1"/>
    </source>
</evidence>
<name>B8I5Y1_RUMCH</name>
<keyword evidence="5" id="KW-1185">Reference proteome</keyword>
<dbReference type="InterPro" id="IPR029057">
    <property type="entry name" value="PRTase-like"/>
</dbReference>
<dbReference type="GO" id="GO:0016757">
    <property type="term" value="F:glycosyltransferase activity"/>
    <property type="evidence" value="ECO:0007669"/>
    <property type="project" value="UniProtKB-KW"/>
</dbReference>
<sequence length="187" mass="20628">MLLKEIYENAKVVSSGKHFTTVNEFTDQIPALRPRVLWEAALKISQICDFKADKIVTEEDKGTPLATVVSLISGLPMAIARWYNYSLEEESQIAVNIDSEYFNGKLFLNGVNKKDKVIIIDDTLSTGGTIVSLVKAIRESGAEVVDVVCVIEKEGYGGRERVLESTGIEVKTIHKILVNQNGVKVIS</sequence>
<dbReference type="SUPFAM" id="SSF53271">
    <property type="entry name" value="PRTase-like"/>
    <property type="match status" value="1"/>
</dbReference>
<dbReference type="Proteomes" id="UP000001349">
    <property type="component" value="Chromosome"/>
</dbReference>
<evidence type="ECO:0000259" key="3">
    <source>
        <dbReference type="Pfam" id="PF00156"/>
    </source>
</evidence>
<dbReference type="CDD" id="cd06223">
    <property type="entry name" value="PRTases_typeI"/>
    <property type="match status" value="1"/>
</dbReference>
<gene>
    <name evidence="4" type="ordered locus">Ccel_0414</name>
</gene>
<evidence type="ECO:0000256" key="1">
    <source>
        <dbReference type="ARBA" id="ARBA00022679"/>
    </source>
</evidence>
<proteinExistence type="predicted"/>
<dbReference type="GO" id="GO:0006166">
    <property type="term" value="P:purine ribonucleoside salvage"/>
    <property type="evidence" value="ECO:0007669"/>
    <property type="project" value="UniProtKB-KW"/>
</dbReference>
<dbReference type="InterPro" id="IPR000836">
    <property type="entry name" value="PRTase_dom"/>
</dbReference>
<dbReference type="NCBIfam" id="NF002635">
    <property type="entry name" value="PRK02304.1-4"/>
    <property type="match status" value="1"/>
</dbReference>
<dbReference type="NCBIfam" id="NF009211">
    <property type="entry name" value="PRK12560.1"/>
    <property type="match status" value="1"/>
</dbReference>
<dbReference type="OrthoDB" id="4213751at2"/>
<dbReference type="Pfam" id="PF00156">
    <property type="entry name" value="Pribosyltran"/>
    <property type="match status" value="1"/>
</dbReference>
<dbReference type="Gene3D" id="3.40.50.2020">
    <property type="match status" value="1"/>
</dbReference>
<feature type="domain" description="Phosphoribosyltransferase" evidence="3">
    <location>
        <begin position="40"/>
        <end position="168"/>
    </location>
</feature>
<evidence type="ECO:0000313" key="5">
    <source>
        <dbReference type="Proteomes" id="UP000001349"/>
    </source>
</evidence>
<keyword evidence="1 4" id="KW-0808">Transferase</keyword>